<feature type="domain" description="DUF2059" evidence="3">
    <location>
        <begin position="159"/>
        <end position="212"/>
    </location>
</feature>
<organism evidence="4 5">
    <name type="scientific">Pontixanthobacter aestiaquae</name>
    <dbReference type="NCBI Taxonomy" id="1509367"/>
    <lineage>
        <taxon>Bacteria</taxon>
        <taxon>Pseudomonadati</taxon>
        <taxon>Pseudomonadota</taxon>
        <taxon>Alphaproteobacteria</taxon>
        <taxon>Sphingomonadales</taxon>
        <taxon>Erythrobacteraceae</taxon>
        <taxon>Pontixanthobacter</taxon>
    </lineage>
</organism>
<dbReference type="AlphaFoldDB" id="A0A844YZT6"/>
<gene>
    <name evidence="4" type="ORF">GRI35_01210</name>
</gene>
<dbReference type="EMBL" id="WTYZ01000001">
    <property type="protein sequence ID" value="MXO81991.1"/>
    <property type="molecule type" value="Genomic_DNA"/>
</dbReference>
<keyword evidence="2" id="KW-0732">Signal</keyword>
<dbReference type="OrthoDB" id="7409988at2"/>
<feature type="region of interest" description="Disordered" evidence="1">
    <location>
        <begin position="269"/>
        <end position="290"/>
    </location>
</feature>
<dbReference type="RefSeq" id="WP_160612338.1">
    <property type="nucleotide sequence ID" value="NZ_JAUFQM010000001.1"/>
</dbReference>
<keyword evidence="5" id="KW-1185">Reference proteome</keyword>
<dbReference type="InterPro" id="IPR018637">
    <property type="entry name" value="DUF2059"/>
</dbReference>
<feature type="signal peptide" evidence="2">
    <location>
        <begin position="1"/>
        <end position="22"/>
    </location>
</feature>
<evidence type="ECO:0000259" key="3">
    <source>
        <dbReference type="Pfam" id="PF09832"/>
    </source>
</evidence>
<protein>
    <submittedName>
        <fullName evidence="4">DUF2059 domain-containing protein</fullName>
    </submittedName>
</protein>
<dbReference type="Proteomes" id="UP000460290">
    <property type="component" value="Unassembled WGS sequence"/>
</dbReference>
<dbReference type="Pfam" id="PF09832">
    <property type="entry name" value="DUF2059"/>
    <property type="match status" value="1"/>
</dbReference>
<sequence>MLKKLTTGIALGALALSTPLAAQEAGAASEEVGDESMDAIAAMLGGLFQSEPLTEEQEARLPAATAVVSTMMPEGFYGEMMGGMMDKMMRPMMAMFSEPSFILSTRLAVDEETVGALGEDEQAEVLSMLDPAWDRRTDAILGVVLGNMGDLFVAMEPPMREGLSKAYAVRFDESQLADISTFFQTPTGEVYARESMVLMADPQVMSATMQALPQMMGSFTNMEGAIEQAMAELPAERGYEDLSSTERRRLAELLGISAEEVEGAVISPKAGDAFGTEEEAFDGDAGLIEE</sequence>
<feature type="compositionally biased region" description="Acidic residues" evidence="1">
    <location>
        <begin position="275"/>
        <end position="290"/>
    </location>
</feature>
<evidence type="ECO:0000256" key="2">
    <source>
        <dbReference type="SAM" id="SignalP"/>
    </source>
</evidence>
<evidence type="ECO:0000313" key="4">
    <source>
        <dbReference type="EMBL" id="MXO81991.1"/>
    </source>
</evidence>
<reference evidence="4 5" key="1">
    <citation type="submission" date="2019-12" db="EMBL/GenBank/DDBJ databases">
        <title>Genomic-based taxomic classification of the family Erythrobacteraceae.</title>
        <authorList>
            <person name="Xu L."/>
        </authorList>
    </citation>
    <scope>NUCLEOTIDE SEQUENCE [LARGE SCALE GENOMIC DNA]</scope>
    <source>
        <strain evidence="4 5">KCTC 42006</strain>
    </source>
</reference>
<comment type="caution">
    <text evidence="4">The sequence shown here is derived from an EMBL/GenBank/DDBJ whole genome shotgun (WGS) entry which is preliminary data.</text>
</comment>
<evidence type="ECO:0000313" key="5">
    <source>
        <dbReference type="Proteomes" id="UP000460290"/>
    </source>
</evidence>
<name>A0A844YZT6_9SPHN</name>
<accession>A0A844YZT6</accession>
<feature type="chain" id="PRO_5032553526" evidence="2">
    <location>
        <begin position="23"/>
        <end position="290"/>
    </location>
</feature>
<proteinExistence type="predicted"/>
<evidence type="ECO:0000256" key="1">
    <source>
        <dbReference type="SAM" id="MobiDB-lite"/>
    </source>
</evidence>